<evidence type="ECO:0000256" key="7">
    <source>
        <dbReference type="ARBA" id="ARBA00023204"/>
    </source>
</evidence>
<dbReference type="PANTHER" id="PTHR47964:SF1">
    <property type="entry name" value="ATP-DEPENDENT DNA HELICASE HOMOLOG RECG, CHLOROPLASTIC"/>
    <property type="match status" value="1"/>
</dbReference>
<dbReference type="Pfam" id="PF19833">
    <property type="entry name" value="RecG_dom3_C"/>
    <property type="match status" value="1"/>
</dbReference>
<evidence type="ECO:0000259" key="10">
    <source>
        <dbReference type="PROSITE" id="PS51194"/>
    </source>
</evidence>
<dbReference type="InterPro" id="IPR001650">
    <property type="entry name" value="Helicase_C-like"/>
</dbReference>
<dbReference type="GO" id="GO:0003678">
    <property type="term" value="F:DNA helicase activity"/>
    <property type="evidence" value="ECO:0007669"/>
    <property type="project" value="TreeGrafter"/>
</dbReference>
<dbReference type="Pfam" id="PF00271">
    <property type="entry name" value="Helicase_C"/>
    <property type="match status" value="1"/>
</dbReference>
<dbReference type="SMART" id="SM00490">
    <property type="entry name" value="HELICc"/>
    <property type="match status" value="1"/>
</dbReference>
<dbReference type="GO" id="GO:0005524">
    <property type="term" value="F:ATP binding"/>
    <property type="evidence" value="ECO:0007669"/>
    <property type="project" value="UniProtKB-KW"/>
</dbReference>
<sequence>KSRRFIQKALVSDHSGSIDVVWFNQTYLTRNLKVGEPVALYGKVDFFGTKKTLVSPDYELMTNGQKLIHMGRIVPIYPETAGISSKWLRAKIFPILSRLDNLFPFDIQSLKNIHFPESLDQTAPARRRLAHDELLLLQLTSLLHRESWNKTKLSHIFSVPYPQIRRFIANLPFSLTPSQNKTVDEILTDLSTPNPMNRLLEGDVGSGKTVVAAIAAYAAHLNNFQTLLLAPTQILSHQHFTTLSSLFTPFGINVDLVTASRNTIKPSSHIIVGTHALLNKQYKSAGLIIIDEQHRFGVAQRALAASKGESPHILTMTATPIPRTIALTLYGDLDLSVLSDLPSGRIPVKTWLVPESKRTSAYEWTKLQISNLKSQIFIVCPFIEESETLKSVKAATAELDKLRPIFSSFKLGLLHGKLKAKEKEDIISRFRAGELDILVSTPVVEVGIDIPNATIMIIEAAERFGLAQLHQLRGRVGRSSRQSYCFLFSNSDNQAARLKALETHHSGLNLAEIDLKLRGPGQVYGTAQHGLPQFKAATYEDLDLIHMAKAEAEKILPILNNYPLLRSLLQPDKIKLVQPN</sequence>
<dbReference type="InterPro" id="IPR014001">
    <property type="entry name" value="Helicase_ATP-bd"/>
</dbReference>
<dbReference type="InterPro" id="IPR027417">
    <property type="entry name" value="P-loop_NTPase"/>
</dbReference>
<dbReference type="SUPFAM" id="SSF52540">
    <property type="entry name" value="P-loop containing nucleoside triphosphate hydrolases"/>
    <property type="match status" value="2"/>
</dbReference>
<name>A0A1F4YG37_9BACT</name>
<gene>
    <name evidence="11" type="ORF">A2876_01565</name>
</gene>
<dbReference type="InterPro" id="IPR045562">
    <property type="entry name" value="RecG_dom3_C"/>
</dbReference>
<dbReference type="Proteomes" id="UP000178176">
    <property type="component" value="Unassembled WGS sequence"/>
</dbReference>
<evidence type="ECO:0000256" key="4">
    <source>
        <dbReference type="ARBA" id="ARBA00022806"/>
    </source>
</evidence>
<dbReference type="SUPFAM" id="SSF50249">
    <property type="entry name" value="Nucleic acid-binding proteins"/>
    <property type="match status" value="1"/>
</dbReference>
<dbReference type="EMBL" id="MEXH01000005">
    <property type="protein sequence ID" value="OGC92844.1"/>
    <property type="molecule type" value="Genomic_DNA"/>
</dbReference>
<reference evidence="11 12" key="1">
    <citation type="journal article" date="2016" name="Nat. Commun.">
        <title>Thousands of microbial genomes shed light on interconnected biogeochemical processes in an aquifer system.</title>
        <authorList>
            <person name="Anantharaman K."/>
            <person name="Brown C.T."/>
            <person name="Hug L.A."/>
            <person name="Sharon I."/>
            <person name="Castelle C.J."/>
            <person name="Probst A.J."/>
            <person name="Thomas B.C."/>
            <person name="Singh A."/>
            <person name="Wilkins M.J."/>
            <person name="Karaoz U."/>
            <person name="Brodie E.L."/>
            <person name="Williams K.H."/>
            <person name="Hubbard S.S."/>
            <person name="Banfield J.F."/>
        </authorList>
    </citation>
    <scope>NUCLEOTIDE SEQUENCE [LARGE SCALE GENOMIC DNA]</scope>
</reference>
<dbReference type="PROSITE" id="PS51194">
    <property type="entry name" value="HELICASE_CTER"/>
    <property type="match status" value="1"/>
</dbReference>
<dbReference type="CDD" id="cd04488">
    <property type="entry name" value="RecG_wedge_OBF"/>
    <property type="match status" value="1"/>
</dbReference>
<keyword evidence="4" id="KW-0347">Helicase</keyword>
<dbReference type="PROSITE" id="PS51192">
    <property type="entry name" value="HELICASE_ATP_BIND_1"/>
    <property type="match status" value="1"/>
</dbReference>
<dbReference type="GO" id="GO:0006281">
    <property type="term" value="P:DNA repair"/>
    <property type="evidence" value="ECO:0007669"/>
    <property type="project" value="UniProtKB-KW"/>
</dbReference>
<dbReference type="Gene3D" id="2.40.50.140">
    <property type="entry name" value="Nucleic acid-binding proteins"/>
    <property type="match status" value="1"/>
</dbReference>
<dbReference type="InterPro" id="IPR047112">
    <property type="entry name" value="RecG/Mfd"/>
</dbReference>
<comment type="caution">
    <text evidence="11">The sequence shown here is derived from an EMBL/GenBank/DDBJ whole genome shotgun (WGS) entry which is preliminary data.</text>
</comment>
<dbReference type="InterPro" id="IPR033454">
    <property type="entry name" value="RecG_wedge"/>
</dbReference>
<evidence type="ECO:0000256" key="1">
    <source>
        <dbReference type="ARBA" id="ARBA00022741"/>
    </source>
</evidence>
<dbReference type="GO" id="GO:0003677">
    <property type="term" value="F:DNA binding"/>
    <property type="evidence" value="ECO:0007669"/>
    <property type="project" value="UniProtKB-KW"/>
</dbReference>
<feature type="non-terminal residue" evidence="11">
    <location>
        <position position="1"/>
    </location>
</feature>
<dbReference type="PANTHER" id="PTHR47964">
    <property type="entry name" value="ATP-DEPENDENT DNA HELICASE HOMOLOG RECG, CHLOROPLASTIC"/>
    <property type="match status" value="1"/>
</dbReference>
<evidence type="ECO:0000256" key="8">
    <source>
        <dbReference type="ARBA" id="ARBA00049819"/>
    </source>
</evidence>
<dbReference type="SMART" id="SM00487">
    <property type="entry name" value="DEXDc"/>
    <property type="match status" value="1"/>
</dbReference>
<keyword evidence="5" id="KW-0067">ATP-binding</keyword>
<evidence type="ECO:0000259" key="9">
    <source>
        <dbReference type="PROSITE" id="PS51192"/>
    </source>
</evidence>
<evidence type="ECO:0000256" key="2">
    <source>
        <dbReference type="ARBA" id="ARBA00022763"/>
    </source>
</evidence>
<dbReference type="Gene3D" id="3.40.50.300">
    <property type="entry name" value="P-loop containing nucleotide triphosphate hydrolases"/>
    <property type="match status" value="2"/>
</dbReference>
<dbReference type="GO" id="GO:0016787">
    <property type="term" value="F:hydrolase activity"/>
    <property type="evidence" value="ECO:0007669"/>
    <property type="project" value="UniProtKB-KW"/>
</dbReference>
<dbReference type="InterPro" id="IPR011545">
    <property type="entry name" value="DEAD/DEAH_box_helicase_dom"/>
</dbReference>
<evidence type="ECO:0000256" key="6">
    <source>
        <dbReference type="ARBA" id="ARBA00023125"/>
    </source>
</evidence>
<keyword evidence="1" id="KW-0547">Nucleotide-binding</keyword>
<evidence type="ECO:0000256" key="3">
    <source>
        <dbReference type="ARBA" id="ARBA00022801"/>
    </source>
</evidence>
<dbReference type="Pfam" id="PF17191">
    <property type="entry name" value="RecG_wedge"/>
    <property type="match status" value="1"/>
</dbReference>
<evidence type="ECO:0000256" key="5">
    <source>
        <dbReference type="ARBA" id="ARBA00022840"/>
    </source>
</evidence>
<accession>A0A1F4YG37</accession>
<evidence type="ECO:0000313" key="12">
    <source>
        <dbReference type="Proteomes" id="UP000178176"/>
    </source>
</evidence>
<protein>
    <recommendedName>
        <fullName evidence="8">Probable DNA 3'-5' helicase RecG</fullName>
    </recommendedName>
</protein>
<keyword evidence="7" id="KW-0234">DNA repair</keyword>
<keyword evidence="3" id="KW-0378">Hydrolase</keyword>
<keyword evidence="6" id="KW-0238">DNA-binding</keyword>
<dbReference type="AlphaFoldDB" id="A0A1F4YG37"/>
<keyword evidence="2" id="KW-0227">DNA damage</keyword>
<organism evidence="11 12">
    <name type="scientific">Candidatus Amesbacteria bacterium RIFCSPHIGHO2_01_FULL_48_32b</name>
    <dbReference type="NCBI Taxonomy" id="1797253"/>
    <lineage>
        <taxon>Bacteria</taxon>
        <taxon>Candidatus Amesiibacteriota</taxon>
    </lineage>
</organism>
<evidence type="ECO:0000313" key="11">
    <source>
        <dbReference type="EMBL" id="OGC92844.1"/>
    </source>
</evidence>
<dbReference type="Pfam" id="PF00270">
    <property type="entry name" value="DEAD"/>
    <property type="match status" value="1"/>
</dbReference>
<proteinExistence type="predicted"/>
<feature type="domain" description="Helicase C-terminal" evidence="10">
    <location>
        <begin position="368"/>
        <end position="521"/>
    </location>
</feature>
<feature type="domain" description="Helicase ATP-binding" evidence="9">
    <location>
        <begin position="189"/>
        <end position="338"/>
    </location>
</feature>
<dbReference type="InterPro" id="IPR012340">
    <property type="entry name" value="NA-bd_OB-fold"/>
</dbReference>